<dbReference type="RefSeq" id="WP_377063154.1">
    <property type="nucleotide sequence ID" value="NZ_JBHSJJ010000003.1"/>
</dbReference>
<name>A0ABV9SZ98_9BACT</name>
<accession>A0ABV9SZ98</accession>
<evidence type="ECO:0000313" key="2">
    <source>
        <dbReference type="EMBL" id="MFC4871572.1"/>
    </source>
</evidence>
<evidence type="ECO:0000259" key="1">
    <source>
        <dbReference type="Pfam" id="PF14397"/>
    </source>
</evidence>
<protein>
    <submittedName>
        <fullName evidence="2">Sugar-transfer associated ATP-grasp domain-containing protein</fullName>
    </submittedName>
</protein>
<dbReference type="Proteomes" id="UP001595818">
    <property type="component" value="Unassembled WGS sequence"/>
</dbReference>
<evidence type="ECO:0000313" key="3">
    <source>
        <dbReference type="Proteomes" id="UP001595818"/>
    </source>
</evidence>
<reference evidence="3" key="1">
    <citation type="journal article" date="2019" name="Int. J. Syst. Evol. Microbiol.">
        <title>The Global Catalogue of Microorganisms (GCM) 10K type strain sequencing project: providing services to taxonomists for standard genome sequencing and annotation.</title>
        <authorList>
            <consortium name="The Broad Institute Genomics Platform"/>
            <consortium name="The Broad Institute Genome Sequencing Center for Infectious Disease"/>
            <person name="Wu L."/>
            <person name="Ma J."/>
        </authorList>
    </citation>
    <scope>NUCLEOTIDE SEQUENCE [LARGE SCALE GENOMIC DNA]</scope>
    <source>
        <strain evidence="3">CGMCC 4.7466</strain>
    </source>
</reference>
<feature type="domain" description="Alpha-L-glutamate ligase-related protein ATP-grasp" evidence="1">
    <location>
        <begin position="195"/>
        <end position="338"/>
    </location>
</feature>
<sequence length="351" mass="40647">MKKKYLSIVRKICSGIDNQYEKTHLLLSYKKSRLSALLNIYKVRKLNGRKAVDKRLKRKIKAYCKTKFGSKNYWPWIALYTEIRGEFIPGWIPNDYYKFNLLPKMNYNNLGKLSGLKAFDHKLFPDHTLQPILIKVGNAFYDSDLVPLTCAQALEKLKSAEYEVVQKKVMGSGGKGVYFLNPKEIDESVLNKGFDYIIQPVIEQDKTLQSLNKDSLNTFRVYSFLNKEGEVSLLKIFLKVGKAGSRVDNLSSGGDFIPVDKSGYLEKVRYSNWGIVSNTDQVYYTSNKLPYFDKLEEVCISAHRKFPFVHFIGWDIAINKFQEPVIIEWNADHPLFWIYEATKGPFWKVIP</sequence>
<dbReference type="InterPro" id="IPR039523">
    <property type="entry name" value="RimK-rel_E_lig_ATP-grasp"/>
</dbReference>
<keyword evidence="3" id="KW-1185">Reference proteome</keyword>
<dbReference type="Pfam" id="PF14397">
    <property type="entry name" value="ATPgrasp_ST"/>
    <property type="match status" value="1"/>
</dbReference>
<gene>
    <name evidence="2" type="ORF">ACFPFU_07730</name>
</gene>
<organism evidence="2 3">
    <name type="scientific">Negadavirga shengliensis</name>
    <dbReference type="NCBI Taxonomy" id="1389218"/>
    <lineage>
        <taxon>Bacteria</taxon>
        <taxon>Pseudomonadati</taxon>
        <taxon>Bacteroidota</taxon>
        <taxon>Cytophagia</taxon>
        <taxon>Cytophagales</taxon>
        <taxon>Cyclobacteriaceae</taxon>
        <taxon>Negadavirga</taxon>
    </lineage>
</organism>
<comment type="caution">
    <text evidence="2">The sequence shown here is derived from an EMBL/GenBank/DDBJ whole genome shotgun (WGS) entry which is preliminary data.</text>
</comment>
<dbReference type="EMBL" id="JBHSJJ010000003">
    <property type="protein sequence ID" value="MFC4871572.1"/>
    <property type="molecule type" value="Genomic_DNA"/>
</dbReference>
<proteinExistence type="predicted"/>
<dbReference type="SUPFAM" id="SSF56059">
    <property type="entry name" value="Glutathione synthetase ATP-binding domain-like"/>
    <property type="match status" value="1"/>
</dbReference>